<organism evidence="2 3">
    <name type="scientific">Phytophthora cactorum</name>
    <dbReference type="NCBI Taxonomy" id="29920"/>
    <lineage>
        <taxon>Eukaryota</taxon>
        <taxon>Sar</taxon>
        <taxon>Stramenopiles</taxon>
        <taxon>Oomycota</taxon>
        <taxon>Peronosporomycetes</taxon>
        <taxon>Peronosporales</taxon>
        <taxon>Peronosporaceae</taxon>
        <taxon>Phytophthora</taxon>
    </lineage>
</organism>
<name>A0A8T1TKF1_9STRA</name>
<accession>A0A8T1TKF1</accession>
<evidence type="ECO:0000313" key="3">
    <source>
        <dbReference type="Proteomes" id="UP000688947"/>
    </source>
</evidence>
<dbReference type="OrthoDB" id="10371770at2759"/>
<evidence type="ECO:0000256" key="1">
    <source>
        <dbReference type="SAM" id="MobiDB-lite"/>
    </source>
</evidence>
<sequence>MPRGEKRGQLERSENAVKHRRTASRRAAEGYEPNESRGKYLPDGEEGSDYFLRERILVDYYLKLHNNVVQCIGDTTRLASEPVITYSMKIELILMWEALRLTGNTASFLLRRKPVIHCNQKLDTTNDNHSRLAWTA</sequence>
<protein>
    <submittedName>
        <fullName evidence="2">Uncharacterized protein</fullName>
    </submittedName>
</protein>
<reference evidence="2" key="1">
    <citation type="submission" date="2021-01" db="EMBL/GenBank/DDBJ databases">
        <title>Phytophthora aleatoria, a newly-described species from Pinus radiata is distinct from Phytophthora cactorum isolates based on comparative genomics.</title>
        <authorList>
            <person name="Mcdougal R."/>
            <person name="Panda P."/>
            <person name="Williams N."/>
            <person name="Studholme D.J."/>
        </authorList>
    </citation>
    <scope>NUCLEOTIDE SEQUENCE</scope>
    <source>
        <strain evidence="2">NZFS 3830</strain>
    </source>
</reference>
<dbReference type="Proteomes" id="UP000688947">
    <property type="component" value="Unassembled WGS sequence"/>
</dbReference>
<dbReference type="VEuPathDB" id="FungiDB:PC110_g22684"/>
<feature type="region of interest" description="Disordered" evidence="1">
    <location>
        <begin position="1"/>
        <end position="46"/>
    </location>
</feature>
<gene>
    <name evidence="2" type="ORF">JG687_00019445</name>
</gene>
<feature type="compositionally biased region" description="Basic and acidic residues" evidence="1">
    <location>
        <begin position="26"/>
        <end position="42"/>
    </location>
</feature>
<dbReference type="EMBL" id="JAENGZ010003323">
    <property type="protein sequence ID" value="KAG6941772.1"/>
    <property type="molecule type" value="Genomic_DNA"/>
</dbReference>
<comment type="caution">
    <text evidence="2">The sequence shown here is derived from an EMBL/GenBank/DDBJ whole genome shotgun (WGS) entry which is preliminary data.</text>
</comment>
<evidence type="ECO:0000313" key="2">
    <source>
        <dbReference type="EMBL" id="KAG6941772.1"/>
    </source>
</evidence>
<dbReference type="AlphaFoldDB" id="A0A8T1TKF1"/>
<feature type="compositionally biased region" description="Basic and acidic residues" evidence="1">
    <location>
        <begin position="1"/>
        <end position="17"/>
    </location>
</feature>
<proteinExistence type="predicted"/>